<dbReference type="GO" id="GO:0004553">
    <property type="term" value="F:hydrolase activity, hydrolyzing O-glycosyl compounds"/>
    <property type="evidence" value="ECO:0007669"/>
    <property type="project" value="InterPro"/>
</dbReference>
<keyword evidence="4 6" id="KW-0119">Carbohydrate metabolism</keyword>
<evidence type="ECO:0000259" key="7">
    <source>
        <dbReference type="SMART" id="SM00642"/>
    </source>
</evidence>
<keyword evidence="9" id="KW-1185">Reference proteome</keyword>
<dbReference type="InterPro" id="IPR021828">
    <property type="entry name" value="GlgE_dom_N/S"/>
</dbReference>
<comment type="function">
    <text evidence="6">Maltosyltransferase that uses maltose 1-phosphate (M1P) as the sugar donor to elongate linear or branched alpha-(1-&gt;4)-glucans. Is involved in a branched alpha-glucan biosynthetic pathway from trehalose, together with TreS, Mak and GlgB.</text>
</comment>
<dbReference type="Pfam" id="PF21702">
    <property type="entry name" value="GLGE_C"/>
    <property type="match status" value="1"/>
</dbReference>
<dbReference type="Gene3D" id="1.20.58.80">
    <property type="entry name" value="Phosphotransferase system, lactose/cellobiose-type IIA subunit"/>
    <property type="match status" value="1"/>
</dbReference>
<sequence>MSGRLGIDDVTPMVSCGRYPAKAVVGEHIPVQATVWREGHDAVGATVVWRGPHDETERQTRMISDDPHTDHWAATICPDETGMWTYRVDAWSDPWATWRHAVEVKVGAAQSAEELANDLEAGARLLDRAARRFPHNGERAMLLSAAAALRDVSSPLPVRIAEALDEPIQRYMFANPLRDLVTRGRKYQLWVDRQRALFGSWYELFPRSTGGVDESGKPVHGTFVTAAKELDRVAAMGFDIVYLPPIHPIGEANRKGPNNSVISVPEDVGSTWAIGSKDGGHDAIHPQLGTLEDFDAFVARANALGMEVALDLALQCAPDHPWVAAHPEWFTTRPDGSIAYAENPPKKYQDIYPVNFDNDPDGIYAEVLRVVMHWVNHGVRVFRVDNPHTKPPNFWHWLISQVKAAEPDVLFLSEAFTRRARLYGLARLGFTQSYTYFTWRTHKHELVEFGQEIVDHADEARPNLFVNTPDILHASLQYGGPAMFALRAALAATMSPTWGVYSGYELFEHEAVREGSEEYLNSEKYELRPRDFGQALAEGRSLEPWITRLNAIRQAHPALQQLRTLRFHHADNDAIIAYSKSDPGGKDLVIVVVNLDSYHPQETMVRLDMPTLGFDWDDRFAVRDEVTGQTWDWGQANYVRLVPTEAVAHILTVVR</sequence>
<evidence type="ECO:0000256" key="1">
    <source>
        <dbReference type="ARBA" id="ARBA00011738"/>
    </source>
</evidence>
<dbReference type="InterPro" id="IPR026585">
    <property type="entry name" value="GlgE"/>
</dbReference>
<feature type="site" description="Transition state stabilizer" evidence="6">
    <location>
        <position position="470"/>
    </location>
</feature>
<comment type="caution">
    <text evidence="8">The sequence shown here is derived from an EMBL/GenBank/DDBJ whole genome shotgun (WGS) entry which is preliminary data.</text>
</comment>
<dbReference type="SMART" id="SM00642">
    <property type="entry name" value="Aamy"/>
    <property type="match status" value="1"/>
</dbReference>
<comment type="subunit">
    <text evidence="1 6">Homodimer.</text>
</comment>
<evidence type="ECO:0000256" key="5">
    <source>
        <dbReference type="ARBA" id="ARBA00048735"/>
    </source>
</evidence>
<dbReference type="InterPro" id="IPR006047">
    <property type="entry name" value="GH13_cat_dom"/>
</dbReference>
<feature type="binding site" evidence="6">
    <location>
        <position position="315"/>
    </location>
    <ligand>
        <name>alpha-maltose 1-phosphate</name>
        <dbReference type="ChEBI" id="CHEBI:63576"/>
    </ligand>
</feature>
<dbReference type="Gene3D" id="2.60.40.1180">
    <property type="entry name" value="Golgi alpha-mannosidase II"/>
    <property type="match status" value="1"/>
</dbReference>
<keyword evidence="3 6" id="KW-0808">Transferase</keyword>
<dbReference type="CDD" id="cd11344">
    <property type="entry name" value="AmyAc_GlgE_like"/>
    <property type="match status" value="1"/>
</dbReference>
<dbReference type="Proteomes" id="UP000185596">
    <property type="component" value="Unassembled WGS sequence"/>
</dbReference>
<dbReference type="GO" id="GO:0030979">
    <property type="term" value="P:alpha-glucan biosynthetic process"/>
    <property type="evidence" value="ECO:0007669"/>
    <property type="project" value="UniProtKB-UniRule"/>
</dbReference>
<keyword evidence="2 6" id="KW-0328">Glycosyltransferase</keyword>
<feature type="binding site" evidence="6">
    <location>
        <position position="350"/>
    </location>
    <ligand>
        <name>alpha-maltose 1-phosphate</name>
        <dbReference type="ChEBI" id="CHEBI:63576"/>
    </ligand>
</feature>
<dbReference type="InterPro" id="IPR049171">
    <property type="entry name" value="GLGE_C"/>
</dbReference>
<dbReference type="SUPFAM" id="SSF51445">
    <property type="entry name" value="(Trans)glycosidases"/>
    <property type="match status" value="1"/>
</dbReference>
<dbReference type="RefSeq" id="WP_075124358.1">
    <property type="nucleotide sequence ID" value="NZ_MSIE01000006.1"/>
</dbReference>
<organism evidence="8 9">
    <name type="scientific">Actinophytocola xanthii</name>
    <dbReference type="NCBI Taxonomy" id="1912961"/>
    <lineage>
        <taxon>Bacteria</taxon>
        <taxon>Bacillati</taxon>
        <taxon>Actinomycetota</taxon>
        <taxon>Actinomycetes</taxon>
        <taxon>Pseudonocardiales</taxon>
        <taxon>Pseudonocardiaceae</taxon>
    </lineage>
</organism>
<dbReference type="HAMAP" id="MF_02124">
    <property type="entry name" value="GlgE"/>
    <property type="match status" value="1"/>
</dbReference>
<dbReference type="STRING" id="1912961.BU204_05020"/>
<dbReference type="GO" id="GO:0016758">
    <property type="term" value="F:hexosyltransferase activity"/>
    <property type="evidence" value="ECO:0007669"/>
    <property type="project" value="UniProtKB-UniRule"/>
</dbReference>
<feature type="active site" description="Nucleophile" evidence="6">
    <location>
        <position position="385"/>
    </location>
</feature>
<feature type="binding site" evidence="6">
    <location>
        <position position="386"/>
    </location>
    <ligand>
        <name>alpha-maltose 1-phosphate</name>
        <dbReference type="ChEBI" id="CHEBI:63576"/>
    </ligand>
</feature>
<comment type="similarity">
    <text evidence="6">Belongs to the glycosyl hydrolase 13 family. GlgE subfamily.</text>
</comment>
<feature type="active site" description="Proton donor" evidence="6">
    <location>
        <position position="414"/>
    </location>
</feature>
<protein>
    <recommendedName>
        <fullName evidence="6">Alpha-1,4-glucan:maltose-1-phosphate maltosyltransferase</fullName>
        <shortName evidence="6">GMPMT</shortName>
        <ecNumber evidence="6">2.4.99.16</ecNumber>
    </recommendedName>
    <alternativeName>
        <fullName evidence="6">(1-&gt;4)-alpha-D-glucan:maltose-1-phosphate alpha-D-maltosyltransferase</fullName>
    </alternativeName>
</protein>
<name>A0A1Q8CWA2_9PSEU</name>
<reference evidence="8 9" key="1">
    <citation type="submission" date="2016-12" db="EMBL/GenBank/DDBJ databases">
        <title>The draft genome sequence of Actinophytocola sp. 11-183.</title>
        <authorList>
            <person name="Wang W."/>
            <person name="Yuan L."/>
        </authorList>
    </citation>
    <scope>NUCLEOTIDE SEQUENCE [LARGE SCALE GENOMIC DNA]</scope>
    <source>
        <strain evidence="8 9">11-183</strain>
    </source>
</reference>
<evidence type="ECO:0000313" key="8">
    <source>
        <dbReference type="EMBL" id="OLF18628.1"/>
    </source>
</evidence>
<dbReference type="EMBL" id="MSIE01000006">
    <property type="protein sequence ID" value="OLF18628.1"/>
    <property type="molecule type" value="Genomic_DNA"/>
</dbReference>
<evidence type="ECO:0000313" key="9">
    <source>
        <dbReference type="Proteomes" id="UP000185596"/>
    </source>
</evidence>
<evidence type="ECO:0000256" key="2">
    <source>
        <dbReference type="ARBA" id="ARBA00022676"/>
    </source>
</evidence>
<dbReference type="PANTHER" id="PTHR47786:SF2">
    <property type="entry name" value="GLYCOSYL HYDROLASE FAMILY 13 CATALYTIC DOMAIN-CONTAINING PROTEIN"/>
    <property type="match status" value="1"/>
</dbReference>
<dbReference type="EC" id="2.4.99.16" evidence="6"/>
<dbReference type="AlphaFoldDB" id="A0A1Q8CWA2"/>
<dbReference type="Pfam" id="PF11896">
    <property type="entry name" value="GlgE_dom_N_S"/>
    <property type="match status" value="1"/>
</dbReference>
<dbReference type="PANTHER" id="PTHR47786">
    <property type="entry name" value="ALPHA-1,4-GLUCAN:MALTOSE-1-PHOSPHATE MALTOSYLTRANSFERASE"/>
    <property type="match status" value="1"/>
</dbReference>
<dbReference type="InterPro" id="IPR013780">
    <property type="entry name" value="Glyco_hydro_b"/>
</dbReference>
<dbReference type="InterPro" id="IPR017853">
    <property type="entry name" value="GH"/>
</dbReference>
<accession>A0A1Q8CWA2</accession>
<evidence type="ECO:0000256" key="4">
    <source>
        <dbReference type="ARBA" id="ARBA00023277"/>
    </source>
</evidence>
<dbReference type="OrthoDB" id="9805159at2"/>
<dbReference type="Gene3D" id="2.60.40.10">
    <property type="entry name" value="Immunoglobulins"/>
    <property type="match status" value="1"/>
</dbReference>
<feature type="binding site" evidence="6">
    <location>
        <position position="255"/>
    </location>
    <ligand>
        <name>alpha-maltose 1-phosphate</name>
        <dbReference type="ChEBI" id="CHEBI:63576"/>
    </ligand>
</feature>
<gene>
    <name evidence="6" type="primary">glgE</name>
    <name evidence="8" type="ORF">BU204_05020</name>
</gene>
<feature type="domain" description="Glycosyl hydrolase family 13 catalytic" evidence="7">
    <location>
        <begin position="199"/>
        <end position="553"/>
    </location>
</feature>
<evidence type="ECO:0000256" key="3">
    <source>
        <dbReference type="ARBA" id="ARBA00022679"/>
    </source>
</evidence>
<dbReference type="Gene3D" id="3.20.20.80">
    <property type="entry name" value="Glycosidases"/>
    <property type="match status" value="1"/>
</dbReference>
<feature type="binding site" evidence="6">
    <location>
        <begin position="524"/>
        <end position="525"/>
    </location>
    <ligand>
        <name>alpha-maltose 1-phosphate</name>
        <dbReference type="ChEBI" id="CHEBI:63576"/>
    </ligand>
</feature>
<comment type="catalytic activity">
    <reaction evidence="5 6">
        <text>alpha-maltose 1-phosphate + [(1-&gt;4)-alpha-D-glucosyl](n) = [(1-&gt;4)-alpha-D-glucosyl](n+2) + phosphate</text>
        <dbReference type="Rhea" id="RHEA:42692"/>
        <dbReference type="Rhea" id="RHEA-COMP:9584"/>
        <dbReference type="Rhea" id="RHEA-COMP:10183"/>
        <dbReference type="ChEBI" id="CHEBI:15444"/>
        <dbReference type="ChEBI" id="CHEBI:43474"/>
        <dbReference type="ChEBI" id="CHEBI:63576"/>
        <dbReference type="EC" id="2.4.99.16"/>
    </reaction>
</comment>
<dbReference type="InterPro" id="IPR013783">
    <property type="entry name" value="Ig-like_fold"/>
</dbReference>
<evidence type="ECO:0000256" key="6">
    <source>
        <dbReference type="HAMAP-Rule" id="MF_02124"/>
    </source>
</evidence>
<proteinExistence type="inferred from homology"/>